<reference evidence="3" key="1">
    <citation type="journal article" date="2019" name="Int. J. Syst. Evol. Microbiol.">
        <title>The Global Catalogue of Microorganisms (GCM) 10K type strain sequencing project: providing services to taxonomists for standard genome sequencing and annotation.</title>
        <authorList>
            <consortium name="The Broad Institute Genomics Platform"/>
            <consortium name="The Broad Institute Genome Sequencing Center for Infectious Disease"/>
            <person name="Wu L."/>
            <person name="Ma J."/>
        </authorList>
    </citation>
    <scope>NUCLEOTIDE SEQUENCE [LARGE SCALE GENOMIC DNA]</scope>
    <source>
        <strain evidence="3">CGMCC 1.12237</strain>
    </source>
</reference>
<dbReference type="InterPro" id="IPR029068">
    <property type="entry name" value="Glyas_Bleomycin-R_OHBP_Dase"/>
</dbReference>
<dbReference type="PANTHER" id="PTHR34109">
    <property type="entry name" value="BNAUNNG04460D PROTEIN-RELATED"/>
    <property type="match status" value="1"/>
</dbReference>
<keyword evidence="3" id="KW-1185">Reference proteome</keyword>
<dbReference type="CDD" id="cd07246">
    <property type="entry name" value="VOC_like"/>
    <property type="match status" value="1"/>
</dbReference>
<accession>A0ABW0LLI4</accession>
<dbReference type="InterPro" id="IPR004360">
    <property type="entry name" value="Glyas_Fos-R_dOase_dom"/>
</dbReference>
<dbReference type="Gene3D" id="3.30.720.110">
    <property type="match status" value="1"/>
</dbReference>
<protein>
    <submittedName>
        <fullName evidence="2">VOC family protein</fullName>
    </submittedName>
</protein>
<evidence type="ECO:0000313" key="2">
    <source>
        <dbReference type="EMBL" id="MFC5466166.1"/>
    </source>
</evidence>
<comment type="caution">
    <text evidence="2">The sequence shown here is derived from an EMBL/GenBank/DDBJ whole genome shotgun (WGS) entry which is preliminary data.</text>
</comment>
<proteinExistence type="predicted"/>
<organism evidence="2 3">
    <name type="scientific">Lederbergia graminis</name>
    <dbReference type="NCBI Taxonomy" id="735518"/>
    <lineage>
        <taxon>Bacteria</taxon>
        <taxon>Bacillati</taxon>
        <taxon>Bacillota</taxon>
        <taxon>Bacilli</taxon>
        <taxon>Bacillales</taxon>
        <taxon>Bacillaceae</taxon>
        <taxon>Lederbergia</taxon>
    </lineage>
</organism>
<sequence length="147" mass="16422">MKSSTKSVREGHHTVTPYIIIKDAARAITFYKEAFGAIELMRLTNDNGKVQHAEIKIGDSPIMIVDEFPEYPLMRSPQSLGGVGMHLFLYVDDVDALFAQAIDAGAKELEAVKNHSEGDRRGGVMDPFGHIWWIATHMKDVPLEEIQ</sequence>
<dbReference type="RefSeq" id="WP_382353761.1">
    <property type="nucleotide sequence ID" value="NZ_JBHSMC010000021.1"/>
</dbReference>
<dbReference type="Proteomes" id="UP001596147">
    <property type="component" value="Unassembled WGS sequence"/>
</dbReference>
<dbReference type="PROSITE" id="PS51819">
    <property type="entry name" value="VOC"/>
    <property type="match status" value="1"/>
</dbReference>
<name>A0ABW0LLI4_9BACI</name>
<dbReference type="Gene3D" id="3.30.720.120">
    <property type="match status" value="1"/>
</dbReference>
<dbReference type="SUPFAM" id="SSF54593">
    <property type="entry name" value="Glyoxalase/Bleomycin resistance protein/Dihydroxybiphenyl dioxygenase"/>
    <property type="match status" value="1"/>
</dbReference>
<gene>
    <name evidence="2" type="ORF">ACFPM4_15650</name>
</gene>
<evidence type="ECO:0000313" key="3">
    <source>
        <dbReference type="Proteomes" id="UP001596147"/>
    </source>
</evidence>
<dbReference type="PANTHER" id="PTHR34109:SF1">
    <property type="entry name" value="VOC DOMAIN-CONTAINING PROTEIN"/>
    <property type="match status" value="1"/>
</dbReference>
<dbReference type="Pfam" id="PF00903">
    <property type="entry name" value="Glyoxalase"/>
    <property type="match status" value="1"/>
</dbReference>
<dbReference type="InterPro" id="IPR037523">
    <property type="entry name" value="VOC_core"/>
</dbReference>
<feature type="domain" description="VOC" evidence="1">
    <location>
        <begin position="10"/>
        <end position="137"/>
    </location>
</feature>
<evidence type="ECO:0000259" key="1">
    <source>
        <dbReference type="PROSITE" id="PS51819"/>
    </source>
</evidence>
<dbReference type="EMBL" id="JBHSMC010000021">
    <property type="protein sequence ID" value="MFC5466166.1"/>
    <property type="molecule type" value="Genomic_DNA"/>
</dbReference>